<reference evidence="11" key="2">
    <citation type="submission" date="2021-04" db="EMBL/GenBank/DDBJ databases">
        <authorList>
            <person name="Gilroy R."/>
        </authorList>
    </citation>
    <scope>NUCLEOTIDE SEQUENCE</scope>
    <source>
        <strain evidence="11">CHK195-6426</strain>
    </source>
</reference>
<evidence type="ECO:0000256" key="3">
    <source>
        <dbReference type="ARBA" id="ARBA00022670"/>
    </source>
</evidence>
<evidence type="ECO:0000256" key="4">
    <source>
        <dbReference type="ARBA" id="ARBA00022692"/>
    </source>
</evidence>
<evidence type="ECO:0000256" key="1">
    <source>
        <dbReference type="ARBA" id="ARBA00006139"/>
    </source>
</evidence>
<evidence type="ECO:0000256" key="10">
    <source>
        <dbReference type="SAM" id="Phobius"/>
    </source>
</evidence>
<evidence type="ECO:0000256" key="6">
    <source>
        <dbReference type="ARBA" id="ARBA00022801"/>
    </source>
</evidence>
<sequence>MGCLGIISGIFLGDLWIKNKVEKSLAEGETRELFGGRLLLRRHHNRGAALNFGERKRPVIAALSLLLTAFALGALLLSLGQKGNGMLKAGLSLLVGGAFSNTYDRLKRKYVVDYISFGVKWKGLRKVVFNVSDFCIIIGALLAAFGAGR</sequence>
<comment type="caution">
    <text evidence="11">The sequence shown here is derived from an EMBL/GenBank/DDBJ whole genome shotgun (WGS) entry which is preliminary data.</text>
</comment>
<reference evidence="11" key="1">
    <citation type="journal article" date="2021" name="PeerJ">
        <title>Extensive microbial diversity within the chicken gut microbiome revealed by metagenomics and culture.</title>
        <authorList>
            <person name="Gilroy R."/>
            <person name="Ravi A."/>
            <person name="Getino M."/>
            <person name="Pursley I."/>
            <person name="Horton D.L."/>
            <person name="Alikhan N.F."/>
            <person name="Baker D."/>
            <person name="Gharbi K."/>
            <person name="Hall N."/>
            <person name="Watson M."/>
            <person name="Adriaenssens E.M."/>
            <person name="Foster-Nyarko E."/>
            <person name="Jarju S."/>
            <person name="Secka A."/>
            <person name="Antonio M."/>
            <person name="Oren A."/>
            <person name="Chaudhuri R.R."/>
            <person name="La Ragione R."/>
            <person name="Hildebrand F."/>
            <person name="Pallen M.J."/>
        </authorList>
    </citation>
    <scope>NUCLEOTIDE SEQUENCE</scope>
    <source>
        <strain evidence="11">CHK195-6426</strain>
    </source>
</reference>
<organism evidence="11 12">
    <name type="scientific">Candidatus Acetatifactor stercoripullorum</name>
    <dbReference type="NCBI Taxonomy" id="2838414"/>
    <lineage>
        <taxon>Bacteria</taxon>
        <taxon>Bacillati</taxon>
        <taxon>Bacillota</taxon>
        <taxon>Clostridia</taxon>
        <taxon>Lachnospirales</taxon>
        <taxon>Lachnospiraceae</taxon>
        <taxon>Acetatifactor</taxon>
    </lineage>
</organism>
<keyword evidence="5" id="KW-0064">Aspartyl protease</keyword>
<evidence type="ECO:0000313" key="12">
    <source>
        <dbReference type="Proteomes" id="UP000824265"/>
    </source>
</evidence>
<protein>
    <submittedName>
        <fullName evidence="11">Signal peptidase II</fullName>
    </submittedName>
</protein>
<keyword evidence="8 10" id="KW-0472">Membrane</keyword>
<keyword evidence="7 10" id="KW-1133">Transmembrane helix</keyword>
<dbReference type="PANTHER" id="PTHR33695">
    <property type="entry name" value="LIPOPROTEIN SIGNAL PEPTIDASE"/>
    <property type="match status" value="1"/>
</dbReference>
<dbReference type="AlphaFoldDB" id="A0A9D1R5P7"/>
<evidence type="ECO:0000256" key="5">
    <source>
        <dbReference type="ARBA" id="ARBA00022750"/>
    </source>
</evidence>
<dbReference type="PANTHER" id="PTHR33695:SF1">
    <property type="entry name" value="LIPOPROTEIN SIGNAL PEPTIDASE"/>
    <property type="match status" value="1"/>
</dbReference>
<accession>A0A9D1R5P7</accession>
<keyword evidence="2" id="KW-1003">Cell membrane</keyword>
<proteinExistence type="inferred from homology"/>
<evidence type="ECO:0000256" key="7">
    <source>
        <dbReference type="ARBA" id="ARBA00022989"/>
    </source>
</evidence>
<evidence type="ECO:0000256" key="2">
    <source>
        <dbReference type="ARBA" id="ARBA00022475"/>
    </source>
</evidence>
<evidence type="ECO:0000256" key="9">
    <source>
        <dbReference type="RuleBase" id="RU004181"/>
    </source>
</evidence>
<dbReference type="EMBL" id="DXGH01000051">
    <property type="protein sequence ID" value="HIW81754.1"/>
    <property type="molecule type" value="Genomic_DNA"/>
</dbReference>
<evidence type="ECO:0000313" key="11">
    <source>
        <dbReference type="EMBL" id="HIW81754.1"/>
    </source>
</evidence>
<feature type="transmembrane region" description="Helical" evidence="10">
    <location>
        <begin position="59"/>
        <end position="79"/>
    </location>
</feature>
<comment type="similarity">
    <text evidence="1 9">Belongs to the peptidase A8 family.</text>
</comment>
<feature type="transmembrane region" description="Helical" evidence="10">
    <location>
        <begin position="127"/>
        <end position="147"/>
    </location>
</feature>
<dbReference type="PRINTS" id="PR00781">
    <property type="entry name" value="LIPOSIGPTASE"/>
</dbReference>
<name>A0A9D1R5P7_9FIRM</name>
<gene>
    <name evidence="11" type="ORF">H9742_09610</name>
</gene>
<dbReference type="InterPro" id="IPR001872">
    <property type="entry name" value="Peptidase_A8"/>
</dbReference>
<keyword evidence="3" id="KW-0645">Protease</keyword>
<dbReference type="GO" id="GO:0006508">
    <property type="term" value="P:proteolysis"/>
    <property type="evidence" value="ECO:0007669"/>
    <property type="project" value="UniProtKB-KW"/>
</dbReference>
<evidence type="ECO:0000256" key="8">
    <source>
        <dbReference type="ARBA" id="ARBA00023136"/>
    </source>
</evidence>
<keyword evidence="4 10" id="KW-0812">Transmembrane</keyword>
<dbReference type="GO" id="GO:0016020">
    <property type="term" value="C:membrane"/>
    <property type="evidence" value="ECO:0007669"/>
    <property type="project" value="InterPro"/>
</dbReference>
<dbReference type="Pfam" id="PF01252">
    <property type="entry name" value="Peptidase_A8"/>
    <property type="match status" value="1"/>
</dbReference>
<keyword evidence="6" id="KW-0378">Hydrolase</keyword>
<dbReference type="Proteomes" id="UP000824265">
    <property type="component" value="Unassembled WGS sequence"/>
</dbReference>
<dbReference type="GO" id="GO:0004190">
    <property type="term" value="F:aspartic-type endopeptidase activity"/>
    <property type="evidence" value="ECO:0007669"/>
    <property type="project" value="UniProtKB-KW"/>
</dbReference>